<dbReference type="PANTHER" id="PTHR43190">
    <property type="entry name" value="N-ACETYL-D-GLUCOSAMINE KINASE"/>
    <property type="match status" value="1"/>
</dbReference>
<dbReference type="EMBL" id="JACJIA010000022">
    <property type="protein sequence ID" value="MBA8957295.1"/>
    <property type="molecule type" value="Genomic_DNA"/>
</dbReference>
<dbReference type="InterPro" id="IPR043129">
    <property type="entry name" value="ATPase_NBD"/>
</dbReference>
<dbReference type="PANTHER" id="PTHR43190:SF3">
    <property type="entry name" value="N-ACETYL-D-GLUCOSAMINE KINASE"/>
    <property type="match status" value="1"/>
</dbReference>
<sequence length="339" mass="34096">MTGSMAGPVAGRVLVAVDGGNSKCDAAVVGFDGTVLATGRGPGFRPQSDGPDVAVGVLLALVARVLDRAGASAADVAHLTAYLANVDLPDQEARLEKTLLDRGVAAGVTVGNDTFALLRGGAAAGWGVAVVCGAGINCLGVAPDGRVARFPALGPFTGDWGGGAELGRAALWHAVRAEDGRGPRTALAAALAAHFGVERATDAGLGLYLGDIDPARLLEVAPLLLDAAETGDAVALGVVDRLAEEVCLLGTVALRRLDLLDGPAEVVLGGGILAARRPVLMTRVAERYRRAAPRARLVVPEAPPLLGAVLAALDQVSAPESAHAAARQGFGGPHRSIGT</sequence>
<dbReference type="Pfam" id="PF01869">
    <property type="entry name" value="BcrAD_BadFG"/>
    <property type="match status" value="1"/>
</dbReference>
<evidence type="ECO:0000313" key="2">
    <source>
        <dbReference type="EMBL" id="MBA8957295.1"/>
    </source>
</evidence>
<evidence type="ECO:0000259" key="1">
    <source>
        <dbReference type="Pfam" id="PF01869"/>
    </source>
</evidence>
<protein>
    <submittedName>
        <fullName evidence="2">N-acetylglucosamine kinase-like BadF-type ATPase</fullName>
    </submittedName>
</protein>
<keyword evidence="2" id="KW-0808">Transferase</keyword>
<name>A0A7W3QRY7_ACTNM</name>
<dbReference type="Gene3D" id="3.30.420.40">
    <property type="match status" value="2"/>
</dbReference>
<dbReference type="SUPFAM" id="SSF53067">
    <property type="entry name" value="Actin-like ATPase domain"/>
    <property type="match status" value="2"/>
</dbReference>
<dbReference type="GO" id="GO:0016301">
    <property type="term" value="F:kinase activity"/>
    <property type="evidence" value="ECO:0007669"/>
    <property type="project" value="UniProtKB-KW"/>
</dbReference>
<accession>A0A7W3QRY7</accession>
<reference evidence="2 3" key="1">
    <citation type="submission" date="2020-08" db="EMBL/GenBank/DDBJ databases">
        <title>Genomic Encyclopedia of Type Strains, Phase IV (KMG-IV): sequencing the most valuable type-strain genomes for metagenomic binning, comparative biology and taxonomic classification.</title>
        <authorList>
            <person name="Goeker M."/>
        </authorList>
    </citation>
    <scope>NUCLEOTIDE SEQUENCE [LARGE SCALE GENOMIC DNA]</scope>
    <source>
        <strain evidence="2 3">DSM 44197</strain>
    </source>
</reference>
<keyword evidence="3" id="KW-1185">Reference proteome</keyword>
<feature type="domain" description="ATPase BadF/BadG/BcrA/BcrD type" evidence="1">
    <location>
        <begin position="17"/>
        <end position="312"/>
    </location>
</feature>
<dbReference type="RefSeq" id="WP_312898394.1">
    <property type="nucleotide sequence ID" value="NZ_JACJIA010000022.1"/>
</dbReference>
<dbReference type="InterPro" id="IPR002731">
    <property type="entry name" value="ATPase_BadF"/>
</dbReference>
<dbReference type="Proteomes" id="UP000572680">
    <property type="component" value="Unassembled WGS sequence"/>
</dbReference>
<dbReference type="InterPro" id="IPR052519">
    <property type="entry name" value="Euk-type_GlcNAc_Kinase"/>
</dbReference>
<comment type="caution">
    <text evidence="2">The sequence shown here is derived from an EMBL/GenBank/DDBJ whole genome shotgun (WGS) entry which is preliminary data.</text>
</comment>
<proteinExistence type="predicted"/>
<organism evidence="2 3">
    <name type="scientific">Actinomadura namibiensis</name>
    <dbReference type="NCBI Taxonomy" id="182080"/>
    <lineage>
        <taxon>Bacteria</taxon>
        <taxon>Bacillati</taxon>
        <taxon>Actinomycetota</taxon>
        <taxon>Actinomycetes</taxon>
        <taxon>Streptosporangiales</taxon>
        <taxon>Thermomonosporaceae</taxon>
        <taxon>Actinomadura</taxon>
    </lineage>
</organism>
<gene>
    <name evidence="2" type="ORF">HNR61_008988</name>
</gene>
<keyword evidence="2" id="KW-0418">Kinase</keyword>
<evidence type="ECO:0000313" key="3">
    <source>
        <dbReference type="Proteomes" id="UP000572680"/>
    </source>
</evidence>
<dbReference type="AlphaFoldDB" id="A0A7W3QRY7"/>